<evidence type="ECO:0000256" key="1">
    <source>
        <dbReference type="SAM" id="Coils"/>
    </source>
</evidence>
<protein>
    <submittedName>
        <fullName evidence="3">Uncharacterized protein</fullName>
    </submittedName>
</protein>
<gene>
    <name evidence="3" type="ORF">SOCE26_079230</name>
</gene>
<feature type="region of interest" description="Disordered" evidence="2">
    <location>
        <begin position="208"/>
        <end position="278"/>
    </location>
</feature>
<dbReference type="AlphaFoldDB" id="A0A2L0F4F8"/>
<evidence type="ECO:0000313" key="3">
    <source>
        <dbReference type="EMBL" id="AUX46417.1"/>
    </source>
</evidence>
<feature type="coiled-coil region" evidence="1">
    <location>
        <begin position="9"/>
        <end position="60"/>
    </location>
</feature>
<dbReference type="OrthoDB" id="9814057at2"/>
<organism evidence="3 4">
    <name type="scientific">Sorangium cellulosum</name>
    <name type="common">Polyangium cellulosum</name>
    <dbReference type="NCBI Taxonomy" id="56"/>
    <lineage>
        <taxon>Bacteria</taxon>
        <taxon>Pseudomonadati</taxon>
        <taxon>Myxococcota</taxon>
        <taxon>Polyangia</taxon>
        <taxon>Polyangiales</taxon>
        <taxon>Polyangiaceae</taxon>
        <taxon>Sorangium</taxon>
    </lineage>
</organism>
<dbReference type="RefSeq" id="WP_104984604.1">
    <property type="nucleotide sequence ID" value="NZ_CP012673.1"/>
</dbReference>
<dbReference type="EMBL" id="CP012673">
    <property type="protein sequence ID" value="AUX46417.1"/>
    <property type="molecule type" value="Genomic_DNA"/>
</dbReference>
<keyword evidence="1" id="KW-0175">Coiled coil</keyword>
<sequence length="289" mass="30777">MPTPYRDDLDALNARHDLLAEELAAVKQKTAELSALQQDERRIEEELEVVRRRLDGMAARRALPLLDNVRVASPCTADWEEMAGDDRVRFCGHCQKHVYNLSEMPRDEAEQFIRKAAGEACIRLYRRADGTVITADCPVGARVRRARGLALAAVGSGALVAGAAFAGVGSCPVSTSVVMGSMVSEGPLVPSDPPRQDVTRRQVVFRDDVRQTAPGAATPEKGSAARTGAVPLRAYPGTPGVAVKYPEPHKRAQARPSPAAETASQRGEPAPGAAKECGCAPGDSLCTCL</sequence>
<evidence type="ECO:0000313" key="4">
    <source>
        <dbReference type="Proteomes" id="UP000238348"/>
    </source>
</evidence>
<proteinExistence type="predicted"/>
<evidence type="ECO:0000256" key="2">
    <source>
        <dbReference type="SAM" id="MobiDB-lite"/>
    </source>
</evidence>
<dbReference type="Proteomes" id="UP000238348">
    <property type="component" value="Chromosome"/>
</dbReference>
<name>A0A2L0F4F8_SORCE</name>
<accession>A0A2L0F4F8</accession>
<reference evidence="3 4" key="1">
    <citation type="submission" date="2015-09" db="EMBL/GenBank/DDBJ databases">
        <title>Sorangium comparison.</title>
        <authorList>
            <person name="Zaburannyi N."/>
            <person name="Bunk B."/>
            <person name="Overmann J."/>
            <person name="Mueller R."/>
        </authorList>
    </citation>
    <scope>NUCLEOTIDE SEQUENCE [LARGE SCALE GENOMIC DNA]</scope>
    <source>
        <strain evidence="3 4">So ce26</strain>
    </source>
</reference>